<dbReference type="InterPro" id="IPR011910">
    <property type="entry name" value="RfaF"/>
</dbReference>
<reference evidence="6" key="1">
    <citation type="submission" date="2018-05" db="EMBL/GenBank/DDBJ databases">
        <authorList>
            <person name="Lanie J.A."/>
            <person name="Ng W.-L."/>
            <person name="Kazmierczak K.M."/>
            <person name="Andrzejewski T.M."/>
            <person name="Davidsen T.M."/>
            <person name="Wayne K.J."/>
            <person name="Tettelin H."/>
            <person name="Glass J.I."/>
            <person name="Rusch D."/>
            <person name="Podicherti R."/>
            <person name="Tsui H.-C.T."/>
            <person name="Winkler M.E."/>
        </authorList>
    </citation>
    <scope>NUCLEOTIDE SEQUENCE</scope>
</reference>
<comment type="catalytic activity">
    <reaction evidence="5">
        <text>an L-alpha-D-Hep-(1-&gt;5)-[alpha-Kdo-(2-&gt;4)]-alpha-Kdo-(2-&gt;6)-lipid A + ADP-L-glycero-beta-D-manno-heptose = an L-alpha-D-Hep-(1-&gt;3)-L-alpha-D-Hep-(1-&gt;5)-[alpha-Kdo-(2-&gt;4)]-alpha-Kdo-(2-&gt;6)-lipid A + ADP + H(+)</text>
        <dbReference type="Rhea" id="RHEA:74071"/>
        <dbReference type="ChEBI" id="CHEBI:15378"/>
        <dbReference type="ChEBI" id="CHEBI:61506"/>
        <dbReference type="ChEBI" id="CHEBI:193068"/>
        <dbReference type="ChEBI" id="CHEBI:193069"/>
        <dbReference type="ChEBI" id="CHEBI:456216"/>
        <dbReference type="EC" id="2.4.99.24"/>
    </reaction>
</comment>
<evidence type="ECO:0000256" key="3">
    <source>
        <dbReference type="ARBA" id="ARBA00043995"/>
    </source>
</evidence>
<dbReference type="GO" id="GO:0005829">
    <property type="term" value="C:cytosol"/>
    <property type="evidence" value="ECO:0007669"/>
    <property type="project" value="TreeGrafter"/>
</dbReference>
<dbReference type="AlphaFoldDB" id="A0A383C2A9"/>
<dbReference type="SUPFAM" id="SSF53756">
    <property type="entry name" value="UDP-Glycosyltransferase/glycogen phosphorylase"/>
    <property type="match status" value="1"/>
</dbReference>
<evidence type="ECO:0000256" key="2">
    <source>
        <dbReference type="ARBA" id="ARBA00022679"/>
    </source>
</evidence>
<feature type="non-terminal residue" evidence="6">
    <location>
        <position position="189"/>
    </location>
</feature>
<evidence type="ECO:0000256" key="5">
    <source>
        <dbReference type="ARBA" id="ARBA00047503"/>
    </source>
</evidence>
<dbReference type="NCBIfam" id="TIGR02195">
    <property type="entry name" value="heptsyl_trn_II"/>
    <property type="match status" value="1"/>
</dbReference>
<comment type="similarity">
    <text evidence="3">Belongs to the glycosyltransferase 9 family.</text>
</comment>
<feature type="non-terminal residue" evidence="6">
    <location>
        <position position="1"/>
    </location>
</feature>
<protein>
    <recommendedName>
        <fullName evidence="4">lipopolysaccharide heptosyltransferase II</fullName>
        <ecNumber evidence="4">2.4.99.24</ecNumber>
    </recommendedName>
</protein>
<dbReference type="InterPro" id="IPR051199">
    <property type="entry name" value="LPS_LOS_Heptosyltrfase"/>
</dbReference>
<organism evidence="6">
    <name type="scientific">marine metagenome</name>
    <dbReference type="NCBI Taxonomy" id="408172"/>
    <lineage>
        <taxon>unclassified sequences</taxon>
        <taxon>metagenomes</taxon>
        <taxon>ecological metagenomes</taxon>
    </lineage>
</organism>
<dbReference type="GO" id="GO:0009244">
    <property type="term" value="P:lipopolysaccharide core region biosynthetic process"/>
    <property type="evidence" value="ECO:0007669"/>
    <property type="project" value="TreeGrafter"/>
</dbReference>
<name>A0A383C2A9_9ZZZZ</name>
<dbReference type="GO" id="GO:0008713">
    <property type="term" value="F:ADP-heptose-lipopolysaccharide heptosyltransferase activity"/>
    <property type="evidence" value="ECO:0007669"/>
    <property type="project" value="UniProtKB-EC"/>
</dbReference>
<dbReference type="Gene3D" id="3.40.50.2000">
    <property type="entry name" value="Glycogen Phosphorylase B"/>
    <property type="match status" value="1"/>
</dbReference>
<dbReference type="InterPro" id="IPR002201">
    <property type="entry name" value="Glyco_trans_9"/>
</dbReference>
<dbReference type="PANTHER" id="PTHR30160:SF7">
    <property type="entry name" value="ADP-HEPTOSE--LPS HEPTOSYLTRANSFERASE 2"/>
    <property type="match status" value="1"/>
</dbReference>
<evidence type="ECO:0000256" key="1">
    <source>
        <dbReference type="ARBA" id="ARBA00022676"/>
    </source>
</evidence>
<dbReference type="PANTHER" id="PTHR30160">
    <property type="entry name" value="TETRAACYLDISACCHARIDE 4'-KINASE-RELATED"/>
    <property type="match status" value="1"/>
</dbReference>
<sequence>MRILIIGPSWVGDTVISQSLLEIISSHYDSVDIDVLSPGWTLDIYKRMKQVSDIILLPFKHGDFKFNQRADFGRRLKSKGYDQAIVLPNSLKSSFIPLFAKIPRRTGWIGEMRYFFINDIRKLNKLNYPRMVDRFVALAASKDEELPHKIPYPSLVIDHKNINTFSSRYGLRSHTPTITLCPGAEFGPS</sequence>
<dbReference type="Pfam" id="PF01075">
    <property type="entry name" value="Glyco_transf_9"/>
    <property type="match status" value="1"/>
</dbReference>
<evidence type="ECO:0000256" key="4">
    <source>
        <dbReference type="ARBA" id="ARBA00044042"/>
    </source>
</evidence>
<keyword evidence="1" id="KW-0328">Glycosyltransferase</keyword>
<proteinExistence type="inferred from homology"/>
<gene>
    <name evidence="6" type="ORF">METZ01_LOCUS479057</name>
</gene>
<dbReference type="EC" id="2.4.99.24" evidence="4"/>
<dbReference type="CDD" id="cd03789">
    <property type="entry name" value="GT9_LPS_heptosyltransferase"/>
    <property type="match status" value="1"/>
</dbReference>
<accession>A0A383C2A9</accession>
<evidence type="ECO:0000313" key="6">
    <source>
        <dbReference type="EMBL" id="SVE26203.1"/>
    </source>
</evidence>
<keyword evidence="2" id="KW-0808">Transferase</keyword>
<dbReference type="EMBL" id="UINC01205155">
    <property type="protein sequence ID" value="SVE26203.1"/>
    <property type="molecule type" value="Genomic_DNA"/>
</dbReference>